<dbReference type="InterPro" id="IPR050364">
    <property type="entry name" value="Cytochrome_P450_fung"/>
</dbReference>
<dbReference type="GO" id="GO:0016705">
    <property type="term" value="F:oxidoreductase activity, acting on paired donors, with incorporation or reduction of molecular oxygen"/>
    <property type="evidence" value="ECO:0007669"/>
    <property type="project" value="InterPro"/>
</dbReference>
<dbReference type="Gene3D" id="3.30.465.10">
    <property type="match status" value="1"/>
</dbReference>
<evidence type="ECO:0000313" key="9">
    <source>
        <dbReference type="Proteomes" id="UP000596902"/>
    </source>
</evidence>
<sequence length="1040" mass="115360">MLQVIAVLAFFALTIDYVYMLWRRRYLPPGPFPLPIFGNHFQTPSHKPWISWEKWAQYYNSPMITLWIGRHPRIVLSDAWVASDLLEKRSDIFSSRPRLIAMGDAINATNTNQTTLVYGDRWRKHRKLMHMAVGSQAVRKYRTFQAHESAILVRDFLLEPQDFELSIERYSVSVTSIVGWGRRVDRKNDYVAQQALKLMEAVNFVVPGIYLMEAVPFLMHLPAWLYALPSQMRLGASVLSRYFYLLTQEGAEAEEHNFGKHVMASQQGSDITDVEVASLMGNLIGGGVDTTSSTMMSCILAMARFPEVQKKVHAEFDAVIGTDRSPSWEDIDSNALPYMTAVVKEALRWRTVTILAGIPHANTVNFDYQGYHFPAGTNFTGNMWAIHRHPRDFPDPDRFIPERFLEGEGSAKQPYPNKYGMNPFGWGRRQCSGQPLAEQGLLYSLARMMWAFNILPGLDEHHNEVKLDIFAYTNSENMRPEPFQVRFIPRSDAIKNLLLDEAGEARESVFPAQLCHSSMRTISTNTSLRFASSLNSSSDWASLIDPYNLRLKYIPTAVTLPTTPQQVSDIVVCAAAAGVKVQARSGGHSYGSFSLGGKNGSLVVDLRNFNTISLDNSTGIVTVGGGARLGNLGLGIYNQGQRALPHGTFPGVGIGGHYTHGGFGYSSRRWGLALDTIVAMDVVLADGRLVHVTPASYPDLYYALRGAADSIGIITTFHLQTQPAPAQVVSYASNFSTALKTADAAADIVFKLQTFVTTSPYVNRNLTLEVYTSIFGEFSVRGWYFGDLDHFTQTVFPAMLSGMPTPDNTTVQEYGWLTALENIAEGEPLREPLTGYNNHQTFYTKSVVTREAKPLSKVALASYFRYIIDKGFTAAFPWNTFISLYGGKDSQINTPAADSAAYSHRDSLWVFQNIGSSADRLPPFSPEITTFVDGLNAALTDAQPDGDFLAYPNYLDPALTPAEAADLYYGPATYGKLVKIKGDVDPGAVFWNPQAIGNAVLTLALVFPWATSNVSSALFRVISVDVRRALSILPYHPVYG</sequence>
<dbReference type="PANTHER" id="PTHR46300:SF4">
    <property type="entry name" value="CYTOCHROME P450 98A3"/>
    <property type="match status" value="1"/>
</dbReference>
<keyword evidence="5 6" id="KW-0408">Iron</keyword>
<comment type="similarity">
    <text evidence="2">Belongs to the cytochrome P450 family.</text>
</comment>
<dbReference type="PROSITE" id="PS51387">
    <property type="entry name" value="FAD_PCMH"/>
    <property type="match status" value="1"/>
</dbReference>
<evidence type="ECO:0000256" key="6">
    <source>
        <dbReference type="PIRSR" id="PIRSR602401-1"/>
    </source>
</evidence>
<comment type="caution">
    <text evidence="8">The sequence shown here is derived from an EMBL/GenBank/DDBJ whole genome shotgun (WGS) entry which is preliminary data.</text>
</comment>
<evidence type="ECO:0000259" key="7">
    <source>
        <dbReference type="PROSITE" id="PS51387"/>
    </source>
</evidence>
<dbReference type="InterPro" id="IPR002401">
    <property type="entry name" value="Cyt_P450_E_grp-I"/>
</dbReference>
<dbReference type="PANTHER" id="PTHR46300">
    <property type="entry name" value="P450, PUTATIVE (EUROFUNG)-RELATED-RELATED"/>
    <property type="match status" value="1"/>
</dbReference>
<dbReference type="Gene3D" id="3.40.462.20">
    <property type="match status" value="1"/>
</dbReference>
<dbReference type="GO" id="GO:0020037">
    <property type="term" value="F:heme binding"/>
    <property type="evidence" value="ECO:0007669"/>
    <property type="project" value="InterPro"/>
</dbReference>
<gene>
    <name evidence="8" type="ORF">GT037_010035</name>
</gene>
<dbReference type="InterPro" id="IPR012951">
    <property type="entry name" value="BBE"/>
</dbReference>
<dbReference type="InterPro" id="IPR016166">
    <property type="entry name" value="FAD-bd_PCMH"/>
</dbReference>
<evidence type="ECO:0000256" key="5">
    <source>
        <dbReference type="ARBA" id="ARBA00023004"/>
    </source>
</evidence>
<dbReference type="InterPro" id="IPR016169">
    <property type="entry name" value="FAD-bd_PCMH_sub2"/>
</dbReference>
<feature type="domain" description="FAD-binding PCMH-type" evidence="7">
    <location>
        <begin position="551"/>
        <end position="724"/>
    </location>
</feature>
<dbReference type="EMBL" id="JAAABM010000019">
    <property type="protein sequence ID" value="KAF7671812.1"/>
    <property type="molecule type" value="Genomic_DNA"/>
</dbReference>
<evidence type="ECO:0000256" key="4">
    <source>
        <dbReference type="ARBA" id="ARBA00023002"/>
    </source>
</evidence>
<proteinExistence type="inferred from homology"/>
<dbReference type="Proteomes" id="UP000596902">
    <property type="component" value="Unassembled WGS sequence"/>
</dbReference>
<evidence type="ECO:0000256" key="2">
    <source>
        <dbReference type="ARBA" id="ARBA00010617"/>
    </source>
</evidence>
<dbReference type="InterPro" id="IPR006094">
    <property type="entry name" value="Oxid_FAD_bind_N"/>
</dbReference>
<dbReference type="Pfam" id="PF01565">
    <property type="entry name" value="FAD_binding_4"/>
    <property type="match status" value="1"/>
</dbReference>
<name>A0A8H7EAY8_9PLEO</name>
<dbReference type="Gene3D" id="1.10.630.10">
    <property type="entry name" value="Cytochrome P450"/>
    <property type="match status" value="1"/>
</dbReference>
<dbReference type="Pfam" id="PF08031">
    <property type="entry name" value="BBE"/>
    <property type="match status" value="1"/>
</dbReference>
<dbReference type="GeneID" id="62208260"/>
<dbReference type="SUPFAM" id="SSF48264">
    <property type="entry name" value="Cytochrome P450"/>
    <property type="match status" value="1"/>
</dbReference>
<dbReference type="InterPro" id="IPR036396">
    <property type="entry name" value="Cyt_P450_sf"/>
</dbReference>
<dbReference type="CDD" id="cd11065">
    <property type="entry name" value="CYP64-like"/>
    <property type="match status" value="1"/>
</dbReference>
<comment type="cofactor">
    <cofactor evidence="6">
        <name>heme</name>
        <dbReference type="ChEBI" id="CHEBI:30413"/>
    </cofactor>
</comment>
<dbReference type="PRINTS" id="PR00385">
    <property type="entry name" value="P450"/>
</dbReference>
<dbReference type="PRINTS" id="PR00463">
    <property type="entry name" value="EP450I"/>
</dbReference>
<feature type="binding site" description="axial binding residue" evidence="6">
    <location>
        <position position="431"/>
    </location>
    <ligand>
        <name>heme</name>
        <dbReference type="ChEBI" id="CHEBI:30413"/>
    </ligand>
    <ligandPart>
        <name>Fe</name>
        <dbReference type="ChEBI" id="CHEBI:18248"/>
    </ligandPart>
</feature>
<dbReference type="InterPro" id="IPR001128">
    <property type="entry name" value="Cyt_P450"/>
</dbReference>
<keyword evidence="3 6" id="KW-0479">Metal-binding</keyword>
<organism evidence="8 9">
    <name type="scientific">Alternaria burnsii</name>
    <dbReference type="NCBI Taxonomy" id="1187904"/>
    <lineage>
        <taxon>Eukaryota</taxon>
        <taxon>Fungi</taxon>
        <taxon>Dikarya</taxon>
        <taxon>Ascomycota</taxon>
        <taxon>Pezizomycotina</taxon>
        <taxon>Dothideomycetes</taxon>
        <taxon>Pleosporomycetidae</taxon>
        <taxon>Pleosporales</taxon>
        <taxon>Pleosporineae</taxon>
        <taxon>Pleosporaceae</taxon>
        <taxon>Alternaria</taxon>
        <taxon>Alternaria sect. Alternaria</taxon>
    </lineage>
</organism>
<accession>A0A8H7EAY8</accession>
<dbReference type="GO" id="GO:0005506">
    <property type="term" value="F:iron ion binding"/>
    <property type="evidence" value="ECO:0007669"/>
    <property type="project" value="InterPro"/>
</dbReference>
<evidence type="ECO:0000256" key="3">
    <source>
        <dbReference type="ARBA" id="ARBA00022723"/>
    </source>
</evidence>
<reference evidence="8" key="2">
    <citation type="submission" date="2020-08" db="EMBL/GenBank/DDBJ databases">
        <title>Draft Genome Sequence of Cumin Blight Pathogen Alternaria burnsii.</title>
        <authorList>
            <person name="Feng Z."/>
        </authorList>
    </citation>
    <scope>NUCLEOTIDE SEQUENCE</scope>
    <source>
        <strain evidence="8">CBS107.38</strain>
    </source>
</reference>
<reference evidence="8" key="1">
    <citation type="submission" date="2020-01" db="EMBL/GenBank/DDBJ databases">
        <authorList>
            <person name="Feng Z.H.Z."/>
        </authorList>
    </citation>
    <scope>NUCLEOTIDE SEQUENCE</scope>
    <source>
        <strain evidence="8">CBS107.38</strain>
    </source>
</reference>
<dbReference type="SUPFAM" id="SSF56176">
    <property type="entry name" value="FAD-binding/transporter-associated domain-like"/>
    <property type="match status" value="1"/>
</dbReference>
<keyword evidence="6" id="KW-0349">Heme</keyword>
<comment type="similarity">
    <text evidence="1">Belongs to the oxygen-dependent FAD-linked oxidoreductase family.</text>
</comment>
<dbReference type="GO" id="GO:0004497">
    <property type="term" value="F:monooxygenase activity"/>
    <property type="evidence" value="ECO:0007669"/>
    <property type="project" value="InterPro"/>
</dbReference>
<protein>
    <submittedName>
        <fullName evidence="8">Glucooligosaccharide oxidase</fullName>
    </submittedName>
</protein>
<dbReference type="GO" id="GO:0071949">
    <property type="term" value="F:FAD binding"/>
    <property type="evidence" value="ECO:0007669"/>
    <property type="project" value="InterPro"/>
</dbReference>
<evidence type="ECO:0000313" key="8">
    <source>
        <dbReference type="EMBL" id="KAF7671812.1"/>
    </source>
</evidence>
<evidence type="ECO:0000256" key="1">
    <source>
        <dbReference type="ARBA" id="ARBA00005466"/>
    </source>
</evidence>
<dbReference type="RefSeq" id="XP_038782173.1">
    <property type="nucleotide sequence ID" value="XM_038935082.1"/>
</dbReference>
<dbReference type="InterPro" id="IPR036318">
    <property type="entry name" value="FAD-bd_PCMH-like_sf"/>
</dbReference>
<keyword evidence="4" id="KW-0560">Oxidoreductase</keyword>
<dbReference type="AlphaFoldDB" id="A0A8H7EAY8"/>
<dbReference type="Pfam" id="PF00067">
    <property type="entry name" value="p450"/>
    <property type="match status" value="1"/>
</dbReference>
<keyword evidence="9" id="KW-1185">Reference proteome</keyword>